<evidence type="ECO:0000256" key="3">
    <source>
        <dbReference type="ARBA" id="ARBA00023163"/>
    </source>
</evidence>
<dbReference type="Pfam" id="PF13545">
    <property type="entry name" value="HTH_Crp_2"/>
    <property type="match status" value="1"/>
</dbReference>
<dbReference type="InterPro" id="IPR036390">
    <property type="entry name" value="WH_DNA-bd_sf"/>
</dbReference>
<dbReference type="SUPFAM" id="SSF51206">
    <property type="entry name" value="cAMP-binding domain-like"/>
    <property type="match status" value="1"/>
</dbReference>
<dbReference type="GO" id="GO:0003677">
    <property type="term" value="F:DNA binding"/>
    <property type="evidence" value="ECO:0007669"/>
    <property type="project" value="UniProtKB-KW"/>
</dbReference>
<dbReference type="Gene3D" id="1.10.10.10">
    <property type="entry name" value="Winged helix-like DNA-binding domain superfamily/Winged helix DNA-binding domain"/>
    <property type="match status" value="1"/>
</dbReference>
<dbReference type="Pfam" id="PF00027">
    <property type="entry name" value="cNMP_binding"/>
    <property type="match status" value="1"/>
</dbReference>
<dbReference type="GO" id="GO:0006355">
    <property type="term" value="P:regulation of DNA-templated transcription"/>
    <property type="evidence" value="ECO:0007669"/>
    <property type="project" value="InterPro"/>
</dbReference>
<feature type="region of interest" description="Disordered" evidence="4">
    <location>
        <begin position="1"/>
        <end position="39"/>
    </location>
</feature>
<dbReference type="PROSITE" id="PS51063">
    <property type="entry name" value="HTH_CRP_2"/>
    <property type="match status" value="1"/>
</dbReference>
<comment type="caution">
    <text evidence="6">The sequence shown here is derived from an EMBL/GenBank/DDBJ whole genome shotgun (WGS) entry which is preliminary data.</text>
</comment>
<evidence type="ECO:0000256" key="2">
    <source>
        <dbReference type="ARBA" id="ARBA00023125"/>
    </source>
</evidence>
<dbReference type="RefSeq" id="WP_126698542.1">
    <property type="nucleotide sequence ID" value="NZ_RWKW01000020.1"/>
</dbReference>
<dbReference type="SUPFAM" id="SSF46785">
    <property type="entry name" value="Winged helix' DNA-binding domain"/>
    <property type="match status" value="1"/>
</dbReference>
<keyword evidence="7" id="KW-1185">Reference proteome</keyword>
<dbReference type="Gene3D" id="2.60.120.10">
    <property type="entry name" value="Jelly Rolls"/>
    <property type="match status" value="1"/>
</dbReference>
<evidence type="ECO:0000313" key="6">
    <source>
        <dbReference type="EMBL" id="RST87343.1"/>
    </source>
</evidence>
<keyword evidence="3" id="KW-0804">Transcription</keyword>
<reference evidence="6 7" key="1">
    <citation type="submission" date="2018-12" db="EMBL/GenBank/DDBJ databases">
        <title>Mesorhizobium carbonis sp. nov., isolated from coal mine water.</title>
        <authorList>
            <person name="Xin W."/>
            <person name="Xu Z."/>
            <person name="Xiang F."/>
            <person name="Zhang J."/>
            <person name="Xi L."/>
            <person name="Liu J."/>
        </authorList>
    </citation>
    <scope>NUCLEOTIDE SEQUENCE [LARGE SCALE GENOMIC DNA]</scope>
    <source>
        <strain evidence="6 7">B2.3</strain>
    </source>
</reference>
<dbReference type="InterPro" id="IPR012318">
    <property type="entry name" value="HTH_CRP"/>
</dbReference>
<proteinExistence type="predicted"/>
<evidence type="ECO:0000256" key="1">
    <source>
        <dbReference type="ARBA" id="ARBA00023015"/>
    </source>
</evidence>
<accession>A0A3S0GAD0</accession>
<dbReference type="InterPro" id="IPR000595">
    <property type="entry name" value="cNMP-bd_dom"/>
</dbReference>
<dbReference type="InterPro" id="IPR018490">
    <property type="entry name" value="cNMP-bd_dom_sf"/>
</dbReference>
<dbReference type="EMBL" id="RWKW01000020">
    <property type="protein sequence ID" value="RST87343.1"/>
    <property type="molecule type" value="Genomic_DNA"/>
</dbReference>
<evidence type="ECO:0000259" key="5">
    <source>
        <dbReference type="PROSITE" id="PS51063"/>
    </source>
</evidence>
<sequence>MSSITQAGLKTENASGSRILLLDPAPPSGNGAAGASTDTHRFDAQPLIASLERRDALSDEERQALRDLPWRLKRYGDSEEIVAEASRPTESCLLVDGIAARSRHLANGNRQLTALHVSGDFVDMHGFFLKVMDHAVVALTPVTVAFVPHRDVQRLATEMPHLGRMLFMMVAIDAAIQRNWIACMGRMEPIRHLAYMVCEVYKRLEIVGRVENGSFDFPLTQAEIADLVGLSIVHTNRTLQDLRATGFTTWKGNRIVIHDWDGLAKLADFDPTYLNLFHHPR</sequence>
<protein>
    <submittedName>
        <fullName evidence="6">Crp/Fnr family transcriptional regulator</fullName>
    </submittedName>
</protein>
<dbReference type="InterPro" id="IPR036388">
    <property type="entry name" value="WH-like_DNA-bd_sf"/>
</dbReference>
<dbReference type="AlphaFoldDB" id="A0A3S0GAD0"/>
<name>A0A3S0GAD0_9HYPH</name>
<dbReference type="OrthoDB" id="7584044at2"/>
<evidence type="ECO:0000313" key="7">
    <source>
        <dbReference type="Proteomes" id="UP000278398"/>
    </source>
</evidence>
<dbReference type="InterPro" id="IPR014710">
    <property type="entry name" value="RmlC-like_jellyroll"/>
</dbReference>
<keyword evidence="2" id="KW-0238">DNA-binding</keyword>
<dbReference type="Proteomes" id="UP000278398">
    <property type="component" value="Unassembled WGS sequence"/>
</dbReference>
<organism evidence="6 7">
    <name type="scientific">Aquibium carbonis</name>
    <dbReference type="NCBI Taxonomy" id="2495581"/>
    <lineage>
        <taxon>Bacteria</taxon>
        <taxon>Pseudomonadati</taxon>
        <taxon>Pseudomonadota</taxon>
        <taxon>Alphaproteobacteria</taxon>
        <taxon>Hyphomicrobiales</taxon>
        <taxon>Phyllobacteriaceae</taxon>
        <taxon>Aquibium</taxon>
    </lineage>
</organism>
<feature type="compositionally biased region" description="Polar residues" evidence="4">
    <location>
        <begin position="1"/>
        <end position="16"/>
    </location>
</feature>
<keyword evidence="1" id="KW-0805">Transcription regulation</keyword>
<feature type="domain" description="HTH crp-type" evidence="5">
    <location>
        <begin position="187"/>
        <end position="261"/>
    </location>
</feature>
<dbReference type="CDD" id="cd00038">
    <property type="entry name" value="CAP_ED"/>
    <property type="match status" value="1"/>
</dbReference>
<gene>
    <name evidence="6" type="ORF">EJC49_05940</name>
</gene>
<dbReference type="SMART" id="SM00419">
    <property type="entry name" value="HTH_CRP"/>
    <property type="match status" value="1"/>
</dbReference>
<evidence type="ECO:0000256" key="4">
    <source>
        <dbReference type="SAM" id="MobiDB-lite"/>
    </source>
</evidence>